<dbReference type="InterPro" id="IPR013517">
    <property type="entry name" value="FG-GAP"/>
</dbReference>
<dbReference type="EMBL" id="JATAAI010000061">
    <property type="protein sequence ID" value="KAK1732664.1"/>
    <property type="molecule type" value="Genomic_DNA"/>
</dbReference>
<proteinExistence type="predicted"/>
<dbReference type="Pfam" id="PF14312">
    <property type="entry name" value="FG-GAP_2"/>
    <property type="match status" value="2"/>
</dbReference>
<protein>
    <submittedName>
        <fullName evidence="2">Uncharacterized protein</fullName>
    </submittedName>
</protein>
<reference evidence="2" key="1">
    <citation type="submission" date="2023-06" db="EMBL/GenBank/DDBJ databases">
        <title>Survivors Of The Sea: Transcriptome response of Skeletonema marinoi to long-term dormancy.</title>
        <authorList>
            <person name="Pinder M.I.M."/>
            <person name="Kourtchenko O."/>
            <person name="Robertson E.K."/>
            <person name="Larsson T."/>
            <person name="Maumus F."/>
            <person name="Osuna-Cruz C.M."/>
            <person name="Vancaester E."/>
            <person name="Stenow R."/>
            <person name="Vandepoele K."/>
            <person name="Ploug H."/>
            <person name="Bruchert V."/>
            <person name="Godhe A."/>
            <person name="Topel M."/>
        </authorList>
    </citation>
    <scope>NUCLEOTIDE SEQUENCE</scope>
    <source>
        <strain evidence="2">R05AC</strain>
    </source>
</reference>
<evidence type="ECO:0000313" key="2">
    <source>
        <dbReference type="EMBL" id="KAK1732664.1"/>
    </source>
</evidence>
<dbReference type="AlphaFoldDB" id="A0AAD8XSA5"/>
<dbReference type="InterPro" id="IPR011047">
    <property type="entry name" value="Quinoprotein_ADH-like_sf"/>
</dbReference>
<evidence type="ECO:0000256" key="1">
    <source>
        <dbReference type="ARBA" id="ARBA00022729"/>
    </source>
</evidence>
<comment type="caution">
    <text evidence="2">The sequence shown here is derived from an EMBL/GenBank/DDBJ whole genome shotgun (WGS) entry which is preliminary data.</text>
</comment>
<dbReference type="PANTHER" id="PTHR36220:SF1">
    <property type="entry name" value="GAMMA TUBULIN COMPLEX COMPONENT C-TERMINAL DOMAIN-CONTAINING PROTEIN"/>
    <property type="match status" value="1"/>
</dbReference>
<dbReference type="InterPro" id="IPR028994">
    <property type="entry name" value="Integrin_alpha_N"/>
</dbReference>
<evidence type="ECO:0000313" key="3">
    <source>
        <dbReference type="Proteomes" id="UP001224775"/>
    </source>
</evidence>
<keyword evidence="3" id="KW-1185">Reference proteome</keyword>
<keyword evidence="1" id="KW-0732">Signal</keyword>
<organism evidence="2 3">
    <name type="scientific">Skeletonema marinoi</name>
    <dbReference type="NCBI Taxonomy" id="267567"/>
    <lineage>
        <taxon>Eukaryota</taxon>
        <taxon>Sar</taxon>
        <taxon>Stramenopiles</taxon>
        <taxon>Ochrophyta</taxon>
        <taxon>Bacillariophyta</taxon>
        <taxon>Coscinodiscophyceae</taxon>
        <taxon>Thalassiosirophycidae</taxon>
        <taxon>Thalassiosirales</taxon>
        <taxon>Skeletonemataceae</taxon>
        <taxon>Skeletonema</taxon>
        <taxon>Skeletonema marinoi-dohrnii complex</taxon>
    </lineage>
</organism>
<dbReference type="SUPFAM" id="SSF50998">
    <property type="entry name" value="Quinoprotein alcohol dehydrogenase-like"/>
    <property type="match status" value="1"/>
</dbReference>
<dbReference type="SUPFAM" id="SSF101908">
    <property type="entry name" value="Putative isomerase YbhE"/>
    <property type="match status" value="1"/>
</dbReference>
<accession>A0AAD8XSA5</accession>
<name>A0AAD8XSA5_9STRA</name>
<dbReference type="Gene3D" id="2.130.10.130">
    <property type="entry name" value="Integrin alpha, N-terminal"/>
    <property type="match status" value="3"/>
</dbReference>
<dbReference type="Proteomes" id="UP001224775">
    <property type="component" value="Unassembled WGS sequence"/>
</dbReference>
<sequence>MDENTAVIAPWSNKILNQIYTANKMENGSFKTLQAIDVNAKEQRALSIASNVLVVGLPNETEERGAVYVYNRDSTGSWHEMQRIVPADAQVDAEFGFSLEMDDDVMVIGAYNDRDIERKIGSVYVYRHNHNGNLWEFEVKLAPPDDGKIADFGRVVTIMQNLIAVGDQAYDPLSKPKHKGAVWIYEYNTSSNRWSLLKFIRNDDCDNWFGSSVSFTYDRGLLVGCAKDDDEAGALFYYELSSSNVGYVLRQKITTSDRDAIDLIAQANSVAVYSNVMAVGTGRAENGAVYIFLRKNDVWVETEKIVSPPDQEQFGRNVAMSGRNVIVSAGRNAFYYELIEGPSVLHCVSAKAGSAMLDSDCEGNCKPNTAIDRNIAAVADKNSIRIYSHDGNAFKVNASFEVDAPIKAVSVSDGTIIASITSENKVRIFETSSEDVWTETASLPHNASNPKESFGEAVDIDGDVAVVGANAYRSGEGSVYVFRRIRANWIEEGKLLPDDSYLNGFGTVLSVVNNTIADGDPRYNDTAGAVFIYHFNETSRVWMQMNGTISNEDCDGGFGSSLALTRDNGLFIGCPGYQSDMGAVYYYAQSEIGGVYRLIQKLQAVGGKANDDFGGPNQLAVDGNLLAVGTNKETNGTVHVFAELNSSWVEVETIHSPHGQRLFGYKVALSGRTLLVSSTHNVFPFSLGSDCS</sequence>
<gene>
    <name evidence="2" type="ORF">QTG54_016641</name>
</gene>
<dbReference type="PANTHER" id="PTHR36220">
    <property type="entry name" value="UNNAMED PRODUCT"/>
    <property type="match status" value="1"/>
</dbReference>